<evidence type="ECO:0000256" key="3">
    <source>
        <dbReference type="ARBA" id="ARBA00022777"/>
    </source>
</evidence>
<dbReference type="InterPro" id="IPR002139">
    <property type="entry name" value="Ribo/fructo_kinase"/>
</dbReference>
<proteinExistence type="inferred from homology"/>
<keyword evidence="2 4" id="KW-0808">Transferase</keyword>
<keyword evidence="7" id="KW-1185">Reference proteome</keyword>
<sequence>MISLLVIGDVVTDVLARHGDALEPGAVSDTRADISVQPGGSAANTAAWMASLGASVRLLASVGSDTGDWHRDVLLAAGVSPVLRVRPDQPTATIVVMVERSGERTMLAHRGAGALLAPDDWDDGLLTGVGHLHLSGYLLFTPSGRALADLATARARSRGLTVSVDPASTGFLRDFGPAAFVQATAGADVILPNLDEALLLTGETTAEAAALALCGSYGLAAVKMGAEGAVAGRPGRITARVPGASVTALDSTGAGDAFAAGFLLAHLSGADDDAALTAGCASGAAAVTRVSGRP</sequence>
<evidence type="ECO:0000313" key="7">
    <source>
        <dbReference type="Proteomes" id="UP001501237"/>
    </source>
</evidence>
<name>A0ABP6PWP7_9ACTN</name>
<dbReference type="PANTHER" id="PTHR43320:SF1">
    <property type="entry name" value="OS01G0105900 PROTEIN"/>
    <property type="match status" value="1"/>
</dbReference>
<organism evidence="6 7">
    <name type="scientific">Actinocorallia longicatena</name>
    <dbReference type="NCBI Taxonomy" id="111803"/>
    <lineage>
        <taxon>Bacteria</taxon>
        <taxon>Bacillati</taxon>
        <taxon>Actinomycetota</taxon>
        <taxon>Actinomycetes</taxon>
        <taxon>Streptosporangiales</taxon>
        <taxon>Thermomonosporaceae</taxon>
        <taxon>Actinocorallia</taxon>
    </lineage>
</organism>
<dbReference type="SUPFAM" id="SSF53613">
    <property type="entry name" value="Ribokinase-like"/>
    <property type="match status" value="1"/>
</dbReference>
<evidence type="ECO:0000313" key="6">
    <source>
        <dbReference type="EMBL" id="GAA3192607.1"/>
    </source>
</evidence>
<keyword evidence="3 4" id="KW-0418">Kinase</keyword>
<comment type="caution">
    <text evidence="6">The sequence shown here is derived from an EMBL/GenBank/DDBJ whole genome shotgun (WGS) entry which is preliminary data.</text>
</comment>
<dbReference type="PROSITE" id="PS00584">
    <property type="entry name" value="PFKB_KINASES_2"/>
    <property type="match status" value="1"/>
</dbReference>
<evidence type="ECO:0000256" key="4">
    <source>
        <dbReference type="RuleBase" id="RU003704"/>
    </source>
</evidence>
<dbReference type="InterPro" id="IPR052700">
    <property type="entry name" value="Carb_kinase_PfkB-like"/>
</dbReference>
<dbReference type="InterPro" id="IPR002173">
    <property type="entry name" value="Carboh/pur_kinase_PfkB_CS"/>
</dbReference>
<protein>
    <submittedName>
        <fullName evidence="6">PfkB family carbohydrate kinase</fullName>
    </submittedName>
</protein>
<gene>
    <name evidence="6" type="ORF">GCM10010468_01490</name>
</gene>
<dbReference type="InterPro" id="IPR011611">
    <property type="entry name" value="PfkB_dom"/>
</dbReference>
<dbReference type="RefSeq" id="WP_344821141.1">
    <property type="nucleotide sequence ID" value="NZ_BAAAUV010000001.1"/>
</dbReference>
<dbReference type="PANTHER" id="PTHR43320">
    <property type="entry name" value="SUGAR KINASE"/>
    <property type="match status" value="1"/>
</dbReference>
<evidence type="ECO:0000256" key="2">
    <source>
        <dbReference type="ARBA" id="ARBA00022679"/>
    </source>
</evidence>
<dbReference type="Pfam" id="PF00294">
    <property type="entry name" value="PfkB"/>
    <property type="match status" value="1"/>
</dbReference>
<dbReference type="Gene3D" id="3.40.1190.20">
    <property type="match status" value="1"/>
</dbReference>
<evidence type="ECO:0000259" key="5">
    <source>
        <dbReference type="Pfam" id="PF00294"/>
    </source>
</evidence>
<dbReference type="Proteomes" id="UP001501237">
    <property type="component" value="Unassembled WGS sequence"/>
</dbReference>
<dbReference type="PRINTS" id="PR00990">
    <property type="entry name" value="RIBOKINASE"/>
</dbReference>
<dbReference type="InterPro" id="IPR029056">
    <property type="entry name" value="Ribokinase-like"/>
</dbReference>
<accession>A0ABP6PWP7</accession>
<dbReference type="GO" id="GO:0016301">
    <property type="term" value="F:kinase activity"/>
    <property type="evidence" value="ECO:0007669"/>
    <property type="project" value="UniProtKB-KW"/>
</dbReference>
<evidence type="ECO:0000256" key="1">
    <source>
        <dbReference type="ARBA" id="ARBA00010688"/>
    </source>
</evidence>
<dbReference type="PROSITE" id="PS00583">
    <property type="entry name" value="PFKB_KINASES_1"/>
    <property type="match status" value="1"/>
</dbReference>
<dbReference type="EMBL" id="BAAAUV010000001">
    <property type="protein sequence ID" value="GAA3192607.1"/>
    <property type="molecule type" value="Genomic_DNA"/>
</dbReference>
<comment type="similarity">
    <text evidence="1 4">Belongs to the carbohydrate kinase PfkB family.</text>
</comment>
<reference evidence="7" key="1">
    <citation type="journal article" date="2019" name="Int. J. Syst. Evol. Microbiol.">
        <title>The Global Catalogue of Microorganisms (GCM) 10K type strain sequencing project: providing services to taxonomists for standard genome sequencing and annotation.</title>
        <authorList>
            <consortium name="The Broad Institute Genomics Platform"/>
            <consortium name="The Broad Institute Genome Sequencing Center for Infectious Disease"/>
            <person name="Wu L."/>
            <person name="Ma J."/>
        </authorList>
    </citation>
    <scope>NUCLEOTIDE SEQUENCE [LARGE SCALE GENOMIC DNA]</scope>
    <source>
        <strain evidence="7">JCM 9377</strain>
    </source>
</reference>
<feature type="domain" description="Carbohydrate kinase PfkB" evidence="5">
    <location>
        <begin position="2"/>
        <end position="291"/>
    </location>
</feature>